<geneLocation type="mitochondrion" evidence="2"/>
<feature type="transmembrane region" description="Helical" evidence="1">
    <location>
        <begin position="20"/>
        <end position="41"/>
    </location>
</feature>
<name>A0A7L7S9W3_9HYME</name>
<sequence>MLYMLTFMFGMMLFMYFNNYYYFLNTLLMMEYIFIMVLLFMMFSAYSVGGCNFLYVLILGICEGVLGLISIILVYRYWGSDMFSLVDYDTI</sequence>
<accession>A0A7L7S9W3</accession>
<evidence type="ECO:0000256" key="1">
    <source>
        <dbReference type="SAM" id="Phobius"/>
    </source>
</evidence>
<dbReference type="Gene3D" id="1.10.287.3510">
    <property type="match status" value="1"/>
</dbReference>
<keyword evidence="2" id="KW-0496">Mitochondrion</keyword>
<dbReference type="EMBL" id="MT862411">
    <property type="protein sequence ID" value="QNV11880.1"/>
    <property type="molecule type" value="Genomic_DNA"/>
</dbReference>
<gene>
    <name evidence="2" type="primary">ND4L</name>
</gene>
<evidence type="ECO:0000313" key="2">
    <source>
        <dbReference type="EMBL" id="QNV11880.1"/>
    </source>
</evidence>
<proteinExistence type="predicted"/>
<reference evidence="2" key="1">
    <citation type="submission" date="2020-08" db="EMBL/GenBank/DDBJ databases">
        <title>DNAmark Project.</title>
        <authorList>
            <person name="Leerhoei F."/>
        </authorList>
    </citation>
    <scope>NUCLEOTIDE SEQUENCE</scope>
    <source>
        <strain evidence="2">DM716</strain>
    </source>
</reference>
<keyword evidence="1" id="KW-0812">Transmembrane</keyword>
<keyword evidence="1" id="KW-0472">Membrane</keyword>
<feature type="transmembrane region" description="Helical" evidence="1">
    <location>
        <begin position="53"/>
        <end position="78"/>
    </location>
</feature>
<protein>
    <submittedName>
        <fullName evidence="2">NADH dehydrogenase subunit 4L</fullName>
    </submittedName>
</protein>
<dbReference type="AlphaFoldDB" id="A0A7L7S9W3"/>
<keyword evidence="1" id="KW-1133">Transmembrane helix</keyword>
<organism evidence="2">
    <name type="scientific">Mutilla europaea</name>
    <dbReference type="NCBI Taxonomy" id="2749339"/>
    <lineage>
        <taxon>Eukaryota</taxon>
        <taxon>Metazoa</taxon>
        <taxon>Ecdysozoa</taxon>
        <taxon>Arthropoda</taxon>
        <taxon>Hexapoda</taxon>
        <taxon>Insecta</taxon>
        <taxon>Pterygota</taxon>
        <taxon>Neoptera</taxon>
        <taxon>Endopterygota</taxon>
        <taxon>Hymenoptera</taxon>
        <taxon>Apocrita</taxon>
        <taxon>Aculeata</taxon>
        <taxon>Pompiloidea</taxon>
        <taxon>Mutillidae</taxon>
        <taxon>Mutillinae</taxon>
        <taxon>Mutilla</taxon>
    </lineage>
</organism>